<feature type="domain" description="CusB-like three alpha-helical bundle" evidence="5">
    <location>
        <begin position="173"/>
        <end position="216"/>
    </location>
</feature>
<dbReference type="PANTHER" id="PTHR30097:SF15">
    <property type="entry name" value="CATION EFFLUX SYSTEM PROTEIN CUSB"/>
    <property type="match status" value="1"/>
</dbReference>
<reference evidence="9 10" key="1">
    <citation type="submission" date="2021-12" db="EMBL/GenBank/DDBJ databases">
        <title>Discovery of the Pendulisporaceae a myxobacterial family with distinct sporulation behavior and unique specialized metabolism.</title>
        <authorList>
            <person name="Garcia R."/>
            <person name="Popoff A."/>
            <person name="Bader C.D."/>
            <person name="Loehr J."/>
            <person name="Walesch S."/>
            <person name="Walt C."/>
            <person name="Boldt J."/>
            <person name="Bunk B."/>
            <person name="Haeckl F.J.F.P.J."/>
            <person name="Gunesch A.P."/>
            <person name="Birkelbach J."/>
            <person name="Nuebel U."/>
            <person name="Pietschmann T."/>
            <person name="Bach T."/>
            <person name="Mueller R."/>
        </authorList>
    </citation>
    <scope>NUCLEOTIDE SEQUENCE [LARGE SCALE GENOMIC DNA]</scope>
    <source>
        <strain evidence="9 10">MSr11954</strain>
    </source>
</reference>
<keyword evidence="2" id="KW-0813">Transport</keyword>
<protein>
    <submittedName>
        <fullName evidence="9">Efflux RND transporter periplasmic adaptor subunit</fullName>
    </submittedName>
</protein>
<evidence type="ECO:0000313" key="10">
    <source>
        <dbReference type="Proteomes" id="UP001370348"/>
    </source>
</evidence>
<organism evidence="9 10">
    <name type="scientific">Pendulispora albinea</name>
    <dbReference type="NCBI Taxonomy" id="2741071"/>
    <lineage>
        <taxon>Bacteria</taxon>
        <taxon>Pseudomonadati</taxon>
        <taxon>Myxococcota</taxon>
        <taxon>Myxococcia</taxon>
        <taxon>Myxococcales</taxon>
        <taxon>Sorangiineae</taxon>
        <taxon>Pendulisporaceae</taxon>
        <taxon>Pendulispora</taxon>
    </lineage>
</organism>
<dbReference type="Pfam" id="PF19335">
    <property type="entry name" value="HMBD"/>
    <property type="match status" value="1"/>
</dbReference>
<name>A0ABZ2LQM1_9BACT</name>
<feature type="domain" description="CusB-like barrel-sandwich hybrid" evidence="6">
    <location>
        <begin position="136"/>
        <end position="251"/>
    </location>
</feature>
<dbReference type="Proteomes" id="UP001370348">
    <property type="component" value="Chromosome"/>
</dbReference>
<dbReference type="Gene3D" id="2.40.30.170">
    <property type="match status" value="1"/>
</dbReference>
<dbReference type="Pfam" id="PF25975">
    <property type="entry name" value="CzcB_C"/>
    <property type="match status" value="1"/>
</dbReference>
<dbReference type="Pfam" id="PF25954">
    <property type="entry name" value="Beta-barrel_RND_2"/>
    <property type="match status" value="1"/>
</dbReference>
<evidence type="ECO:0000259" key="6">
    <source>
        <dbReference type="Pfam" id="PF25919"/>
    </source>
</evidence>
<sequence length="420" mass="45150">MSARPFSPLRRRVLALLAVAGGFALVARFQDRDGRAAAIDHYTCSMHPSVKQPGPGKCPICGMNLVPVAKDTKDASNAKNAKDAKDAKDPQASTVTLDDSRRQLIGVRTAPVTVGPMRTTFRAAGRVAYDESRLADVNPRVRGWITRLMASQPGQPVGKGQPLFEMYSPESYNAQHDLLLALQASNAPLVHAARQRLRLLGMDDAQIDAMAKKGAPAESITVLSPASGFIAEKNAVEGASIEPGTRVFRIAALDRVWIEANVYEADLVHVRVGQPVEVILDHAPDRTYDAKVASIDPSLDAKARTGRVRVTVANRDLALRPEMYATVELGADMGTRLQVPSAAVVYTGPRRLVFLDRGEGRFEPRAIRIGAEAHGMYEVLSGLQAGDSVAVSGVFLIAAEARIRTAAAYWENASDAGDEP</sequence>
<dbReference type="PANTHER" id="PTHR30097">
    <property type="entry name" value="CATION EFFLUX SYSTEM PROTEIN CUSB"/>
    <property type="match status" value="1"/>
</dbReference>
<dbReference type="InterPro" id="IPR058791">
    <property type="entry name" value="3HB_CusB"/>
</dbReference>
<feature type="compositionally biased region" description="Basic and acidic residues" evidence="3">
    <location>
        <begin position="73"/>
        <end position="89"/>
    </location>
</feature>
<dbReference type="InterPro" id="IPR058790">
    <property type="entry name" value="BSH_CusB"/>
</dbReference>
<dbReference type="InterPro" id="IPR051909">
    <property type="entry name" value="MFP_Cation_Efflux"/>
</dbReference>
<evidence type="ECO:0000259" key="8">
    <source>
        <dbReference type="Pfam" id="PF25975"/>
    </source>
</evidence>
<feature type="domain" description="CzcB-like C-terminal circularly permuted SH3-like" evidence="8">
    <location>
        <begin position="338"/>
        <end position="397"/>
    </location>
</feature>
<gene>
    <name evidence="9" type="ORF">LZC94_35755</name>
</gene>
<dbReference type="SUPFAM" id="SSF111369">
    <property type="entry name" value="HlyD-like secretion proteins"/>
    <property type="match status" value="1"/>
</dbReference>
<dbReference type="InterPro" id="IPR006143">
    <property type="entry name" value="RND_pump_MFP"/>
</dbReference>
<dbReference type="InterPro" id="IPR058792">
    <property type="entry name" value="Beta-barrel_RND_2"/>
</dbReference>
<proteinExistence type="inferred from homology"/>
<feature type="domain" description="CusB-like beta-barrel" evidence="7">
    <location>
        <begin position="255"/>
        <end position="331"/>
    </location>
</feature>
<dbReference type="InterPro" id="IPR045800">
    <property type="entry name" value="HMBD"/>
</dbReference>
<evidence type="ECO:0000256" key="1">
    <source>
        <dbReference type="ARBA" id="ARBA00009477"/>
    </source>
</evidence>
<dbReference type="Pfam" id="PF25919">
    <property type="entry name" value="BSH_CusB"/>
    <property type="match status" value="1"/>
</dbReference>
<dbReference type="Pfam" id="PF25869">
    <property type="entry name" value="3HB_CusB"/>
    <property type="match status" value="1"/>
</dbReference>
<dbReference type="Gene3D" id="6.10.140.730">
    <property type="match status" value="1"/>
</dbReference>
<evidence type="ECO:0000256" key="2">
    <source>
        <dbReference type="ARBA" id="ARBA00022448"/>
    </source>
</evidence>
<dbReference type="InterPro" id="IPR058649">
    <property type="entry name" value="CzcB_C"/>
</dbReference>
<evidence type="ECO:0000313" key="9">
    <source>
        <dbReference type="EMBL" id="WXB13188.1"/>
    </source>
</evidence>
<dbReference type="EMBL" id="CP089984">
    <property type="protein sequence ID" value="WXB13188.1"/>
    <property type="molecule type" value="Genomic_DNA"/>
</dbReference>
<evidence type="ECO:0000259" key="4">
    <source>
        <dbReference type="Pfam" id="PF19335"/>
    </source>
</evidence>
<comment type="similarity">
    <text evidence="1">Belongs to the membrane fusion protein (MFP) (TC 8.A.1) family.</text>
</comment>
<dbReference type="RefSeq" id="WP_394822808.1">
    <property type="nucleotide sequence ID" value="NZ_CP089984.1"/>
</dbReference>
<accession>A0ABZ2LQM1</accession>
<dbReference type="Gene3D" id="2.40.420.20">
    <property type="match status" value="1"/>
</dbReference>
<feature type="domain" description="Heavy metal binding" evidence="4">
    <location>
        <begin position="41"/>
        <end position="68"/>
    </location>
</feature>
<evidence type="ECO:0000256" key="3">
    <source>
        <dbReference type="SAM" id="MobiDB-lite"/>
    </source>
</evidence>
<dbReference type="NCBIfam" id="TIGR01730">
    <property type="entry name" value="RND_mfp"/>
    <property type="match status" value="1"/>
</dbReference>
<evidence type="ECO:0000259" key="7">
    <source>
        <dbReference type="Pfam" id="PF25954"/>
    </source>
</evidence>
<evidence type="ECO:0000259" key="5">
    <source>
        <dbReference type="Pfam" id="PF25869"/>
    </source>
</evidence>
<feature type="region of interest" description="Disordered" evidence="3">
    <location>
        <begin position="73"/>
        <end position="95"/>
    </location>
</feature>
<keyword evidence="10" id="KW-1185">Reference proteome</keyword>